<dbReference type="EMBL" id="HBHX01008006">
    <property type="protein sequence ID" value="CAE0103774.1"/>
    <property type="molecule type" value="Transcribed_RNA"/>
</dbReference>
<evidence type="ECO:0000313" key="1">
    <source>
        <dbReference type="EMBL" id="CAE0103774.1"/>
    </source>
</evidence>
<protein>
    <submittedName>
        <fullName evidence="1">Uncharacterized protein</fullName>
    </submittedName>
</protein>
<reference evidence="1" key="1">
    <citation type="submission" date="2021-01" db="EMBL/GenBank/DDBJ databases">
        <authorList>
            <person name="Corre E."/>
            <person name="Pelletier E."/>
            <person name="Niang G."/>
            <person name="Scheremetjew M."/>
            <person name="Finn R."/>
            <person name="Kale V."/>
            <person name="Holt S."/>
            <person name="Cochrane G."/>
            <person name="Meng A."/>
            <person name="Brown T."/>
            <person name="Cohen L."/>
        </authorList>
    </citation>
    <scope>NUCLEOTIDE SEQUENCE</scope>
    <source>
        <strain evidence="1">CCMP281</strain>
    </source>
</reference>
<organism evidence="1">
    <name type="scientific">Haptolina ericina</name>
    <dbReference type="NCBI Taxonomy" id="156174"/>
    <lineage>
        <taxon>Eukaryota</taxon>
        <taxon>Haptista</taxon>
        <taxon>Haptophyta</taxon>
        <taxon>Prymnesiophyceae</taxon>
        <taxon>Prymnesiales</taxon>
        <taxon>Prymnesiaceae</taxon>
        <taxon>Haptolina</taxon>
    </lineage>
</organism>
<proteinExistence type="predicted"/>
<name>A0A7S3ETI8_9EUKA</name>
<sequence>MFQRPQSAVCKADNSSGVGILVGGLERGLLTNRILWEPLARSVRQFDGAAELIMYLKMADSSTNTDWQTNTNSASGTGSPSAHKQALEALRPVTLDLDHRVNTTSMMQAHLHSKCGNKQGHGLSLASLGYFETLYRLWLLVERREKERGVRFDSLMFLRPDLVHLLPMGARCQYDSAAIYHSAGADCHWSAPWPGPCHHMSGLDFWFLGPRPYFEFMAELLLRLLHTCNSYWASDGANWQWHPEGIIDHHHAHPWPPNNSEPMRFMLHAHSWRVVASPTAFLGAAILWRTHGRPRALQGIGQLAELDPQHLMDILYPASASKWASAIENTARSVGATYAGPHRYSDR</sequence>
<accession>A0A7S3ETI8</accession>
<dbReference type="AlphaFoldDB" id="A0A7S3ETI8"/>
<gene>
    <name evidence="1" type="ORF">HERI1096_LOCUS4432</name>
</gene>